<feature type="region of interest" description="Disordered" evidence="1">
    <location>
        <begin position="1"/>
        <end position="45"/>
    </location>
</feature>
<evidence type="ECO:0000256" key="1">
    <source>
        <dbReference type="SAM" id="MobiDB-lite"/>
    </source>
</evidence>
<dbReference type="EMBL" id="BOOY01000002">
    <property type="protein sequence ID" value="GIJ00984.1"/>
    <property type="molecule type" value="Genomic_DNA"/>
</dbReference>
<proteinExistence type="predicted"/>
<evidence type="ECO:0000313" key="2">
    <source>
        <dbReference type="EMBL" id="GIJ00984.1"/>
    </source>
</evidence>
<dbReference type="Proteomes" id="UP000652013">
    <property type="component" value="Unassembled WGS sequence"/>
</dbReference>
<name>A0A8J3Y3X7_9ACTN</name>
<dbReference type="AlphaFoldDB" id="A0A8J3Y3X7"/>
<protein>
    <submittedName>
        <fullName evidence="2">Uncharacterized protein</fullName>
    </submittedName>
</protein>
<comment type="caution">
    <text evidence="2">The sequence shown here is derived from an EMBL/GenBank/DDBJ whole genome shotgun (WGS) entry which is preliminary data.</text>
</comment>
<dbReference type="RefSeq" id="WP_203936322.1">
    <property type="nucleotide sequence ID" value="NZ_BAAAGJ010000005.1"/>
</dbReference>
<keyword evidence="3" id="KW-1185">Reference proteome</keyword>
<gene>
    <name evidence="2" type="ORF">Sya03_03360</name>
</gene>
<evidence type="ECO:0000313" key="3">
    <source>
        <dbReference type="Proteomes" id="UP000652013"/>
    </source>
</evidence>
<organism evidence="2 3">
    <name type="scientific">Spirilliplanes yamanashiensis</name>
    <dbReference type="NCBI Taxonomy" id="42233"/>
    <lineage>
        <taxon>Bacteria</taxon>
        <taxon>Bacillati</taxon>
        <taxon>Actinomycetota</taxon>
        <taxon>Actinomycetes</taxon>
        <taxon>Micromonosporales</taxon>
        <taxon>Micromonosporaceae</taxon>
        <taxon>Spirilliplanes</taxon>
    </lineage>
</organism>
<accession>A0A8J3Y3X7</accession>
<sequence length="45" mass="4639">MLTSAGRGDGGMQDYVDSQSGGRLWLGQGSVSGRHPVPFTTAETA</sequence>
<reference evidence="2" key="1">
    <citation type="submission" date="2021-01" db="EMBL/GenBank/DDBJ databases">
        <title>Whole genome shotgun sequence of Spirilliplanes yamanashiensis NBRC 15828.</title>
        <authorList>
            <person name="Komaki H."/>
            <person name="Tamura T."/>
        </authorList>
    </citation>
    <scope>NUCLEOTIDE SEQUENCE</scope>
    <source>
        <strain evidence="2">NBRC 15828</strain>
    </source>
</reference>